<evidence type="ECO:0000259" key="2">
    <source>
        <dbReference type="Pfam" id="PF00656"/>
    </source>
</evidence>
<dbReference type="Gene3D" id="3.30.565.10">
    <property type="entry name" value="Histidine kinase-like ATPase, C-terminal domain"/>
    <property type="match status" value="1"/>
</dbReference>
<keyword evidence="6" id="KW-1185">Reference proteome</keyword>
<accession>A0ABN3LCL3</accession>
<dbReference type="Proteomes" id="UP001501777">
    <property type="component" value="Unassembled WGS sequence"/>
</dbReference>
<gene>
    <name evidence="5" type="ORF">GCM10010276_18640</name>
</gene>
<sequence length="1577" mass="174127">MTPQHKALLIGASEYDDPRIPDLPFVPDDLQRMRDVLLDRGFQSAEIVESKRGITPNTVNSRIRSLLREADPGDTLFIVLSGHGQHFKGNDYLIPEDATFDVEVFAETCIEIGWERELEESRATHVVFLIDACREGIDLDTMAPPGLRQWSRRKVADALRRKVAYVYACTAPQPARFVRPTDEVRPGYDVATRPGETFSLFSRAVADTVCADPHALRLHDFFERVQQRVTDLHRAYGKEGAAQVITVRADATPGGGNFPLLPGPDRHAEAHPWIRAVEKHPIWQRTPDGSARQLLQQTCVMLGGRLATAYEDAARALHGDPWHDSELARRTHDRLGFLIGRLPAGEPLSPTEAALAVLLPLVEQTFWAQEAAQRVGLLTDDAGATGPDHSRFRRFARGFPRLKRRLRTLDGEKPAGDSVARIRWWLFHRWLIQQPELYAAEALKSLLGDVAHDPEQPPWVADALSADRLMRLLKEHRTAPFSTRRAMAPALPAADGAPHHDHDVIAASTGDEHEVRSALVSALVKAACAMAVDPIDLPEIVVEHIGIYDSVDLGSLLTTVRRSDWRNSGAGRSLNALCTHPAVQIALREHACRVDALLRDINRGDNPSLISLRPLPAYADGSLVRLDGNTPDQLSDGIRFQLAEDRVQELLMGEQLYGDRRLAIRELYQNALDALRYRDCRTQYLQRTGQPVTPWAEGRIEFVQGVDDSDGRPYLECRDNGIGMSITELSSVFSQGGVRFVDLPEYVEEQVAWSELPEPKLRIYPNSRFGIGVLSYFMLADEIVVRTCRMGRDGKPGRLLQVTIAGPGNLFRVEDLGEGEEPGTVVRLLLSRQGRSVSCVEALQRLLWVAPYRTKAVHGAREHEWVPGELSRVALEMRASRPQASRPVLPACYASDSPDLWWVDHKGITLSDGLLTNSEGPGMPVEKRLPYGVIVNLHGEHAPVLTVDRTSLRSFDLPHVLAVMTAAAPSLTCTGRALPNPEWLSAVSQSALRFADVVAEHARRADLQWPLGDLSLPFTKVGHFPPDAALLPLVTGHYPADHAHSNARFFYNFPSFILRWRLRVLYSAGAGDPRSLAGAEESDALCARPSDLLLLAEDGFTYMRSWDKAFSDWQTESAWQSPVNRLGLLFRWRDPAQQVGAAQIFDLSLKSEHPPVEVADRLTALGYRVEPLSGCAEADCADLPLLRRIGDPTDWLTPGACLSVAQVCVSAAQQRCSTHQAAQRLRNLGFTVPEDIPARDHWTDQERSMLRDLWMPYSTPPSPEAAVHVSRAQLVSVTYTARTTVRHTADFLSGLGFDVPADAPSGPEPTEDDYPLLFWNGQWAWVDQEVSLLYMAAVARRIHWPVTAVAERLREFGYTVAPVPDEEQLPSHEQTALVGYGTRLDVNRPLNFSALAQRAEATGIPLAEAIAHFAGQGFECSVTAEALSRAERNGAVITVLGRVPDPHSFGPVSPAEVQAVGSKAAGPLRDFGFEVVPPSRAWLRERRLEEELCQALLSTDRAPRSATTPDAPPLSLVTLAVVGLSTGKTLREVALTAARLGMRHEIEDWFTPEPEERPAPSPAATPPPSAAAPPLGY</sequence>
<evidence type="ECO:0000259" key="3">
    <source>
        <dbReference type="Pfam" id="PF24401"/>
    </source>
</evidence>
<dbReference type="InterPro" id="IPR056507">
    <property type="entry name" value="wHTH-HSP90_Na-assoc"/>
</dbReference>
<comment type="caution">
    <text evidence="5">The sequence shown here is derived from an EMBL/GenBank/DDBJ whole genome shotgun (WGS) entry which is preliminary data.</text>
</comment>
<feature type="compositionally biased region" description="Pro residues" evidence="1">
    <location>
        <begin position="1559"/>
        <end position="1577"/>
    </location>
</feature>
<reference evidence="5 6" key="1">
    <citation type="journal article" date="2019" name="Int. J. Syst. Evol. Microbiol.">
        <title>The Global Catalogue of Microorganisms (GCM) 10K type strain sequencing project: providing services to taxonomists for standard genome sequencing and annotation.</title>
        <authorList>
            <consortium name="The Broad Institute Genomics Platform"/>
            <consortium name="The Broad Institute Genome Sequencing Center for Infectious Disease"/>
            <person name="Wu L."/>
            <person name="Ma J."/>
        </authorList>
    </citation>
    <scope>NUCLEOTIDE SEQUENCE [LARGE SCALE GENOMIC DNA]</scope>
    <source>
        <strain evidence="5 6">JCM 4395</strain>
    </source>
</reference>
<dbReference type="SUPFAM" id="SSF52129">
    <property type="entry name" value="Caspase-like"/>
    <property type="match status" value="1"/>
</dbReference>
<protein>
    <submittedName>
        <fullName evidence="5">Uncharacterized protein</fullName>
    </submittedName>
</protein>
<evidence type="ECO:0000256" key="1">
    <source>
        <dbReference type="SAM" id="MobiDB-lite"/>
    </source>
</evidence>
<dbReference type="InterPro" id="IPR056506">
    <property type="entry name" value="iHD-CE"/>
</dbReference>
<dbReference type="PANTHER" id="PTHR22576">
    <property type="entry name" value="MUCOSA ASSOCIATED LYMPHOID TISSUE LYMPHOMA TRANSLOCATION PROTEIN 1/PARACASPASE"/>
    <property type="match status" value="1"/>
</dbReference>
<feature type="region of interest" description="Disordered" evidence="1">
    <location>
        <begin position="1548"/>
        <end position="1577"/>
    </location>
</feature>
<feature type="domain" description="iHD-CE" evidence="3">
    <location>
        <begin position="273"/>
        <end position="625"/>
    </location>
</feature>
<dbReference type="InterPro" id="IPR011600">
    <property type="entry name" value="Pept_C14_caspase"/>
</dbReference>
<dbReference type="InterPro" id="IPR036890">
    <property type="entry name" value="HATPase_C_sf"/>
</dbReference>
<proteinExistence type="predicted"/>
<dbReference type="Pfam" id="PF24410">
    <property type="entry name" value="wHTH-HSP90_Na-assoc"/>
    <property type="match status" value="1"/>
</dbReference>
<feature type="domain" description="Peptidase C14 caspase" evidence="2">
    <location>
        <begin position="5"/>
        <end position="234"/>
    </location>
</feature>
<dbReference type="InterPro" id="IPR029030">
    <property type="entry name" value="Caspase-like_dom_sf"/>
</dbReference>
<dbReference type="RefSeq" id="WP_344399629.1">
    <property type="nucleotide sequence ID" value="NZ_BAAASG010000005.1"/>
</dbReference>
<name>A0ABN3LCL3_STRLO</name>
<evidence type="ECO:0000259" key="4">
    <source>
        <dbReference type="Pfam" id="PF24410"/>
    </source>
</evidence>
<dbReference type="PANTHER" id="PTHR22576:SF37">
    <property type="entry name" value="MUCOSA-ASSOCIATED LYMPHOID TISSUE LYMPHOMA TRANSLOCATION PROTEIN 1"/>
    <property type="match status" value="1"/>
</dbReference>
<evidence type="ECO:0000313" key="5">
    <source>
        <dbReference type="EMBL" id="GAA2481902.1"/>
    </source>
</evidence>
<feature type="domain" description="wHTH-Hsp90 Na associated" evidence="4">
    <location>
        <begin position="1320"/>
        <end position="1358"/>
    </location>
</feature>
<dbReference type="EMBL" id="BAAASG010000005">
    <property type="protein sequence ID" value="GAA2481902.1"/>
    <property type="molecule type" value="Genomic_DNA"/>
</dbReference>
<organism evidence="5 6">
    <name type="scientific">Streptomyces longisporus</name>
    <dbReference type="NCBI Taxonomy" id="1948"/>
    <lineage>
        <taxon>Bacteria</taxon>
        <taxon>Bacillati</taxon>
        <taxon>Actinomycetota</taxon>
        <taxon>Actinomycetes</taxon>
        <taxon>Kitasatosporales</taxon>
        <taxon>Streptomycetaceae</taxon>
        <taxon>Streptomyces</taxon>
    </lineage>
</organism>
<dbReference type="InterPro" id="IPR052039">
    <property type="entry name" value="Caspase-related_regulators"/>
</dbReference>
<dbReference type="SUPFAM" id="SSF55874">
    <property type="entry name" value="ATPase domain of HSP90 chaperone/DNA topoisomerase II/histidine kinase"/>
    <property type="match status" value="1"/>
</dbReference>
<evidence type="ECO:0000313" key="6">
    <source>
        <dbReference type="Proteomes" id="UP001501777"/>
    </source>
</evidence>
<dbReference type="Pfam" id="PF24401">
    <property type="entry name" value="iHD-CE"/>
    <property type="match status" value="1"/>
</dbReference>
<dbReference type="Pfam" id="PF00656">
    <property type="entry name" value="Peptidase_C14"/>
    <property type="match status" value="1"/>
</dbReference>
<dbReference type="Gene3D" id="3.40.50.1460">
    <property type="match status" value="1"/>
</dbReference>